<evidence type="ECO:0000313" key="13">
    <source>
        <dbReference type="Proteomes" id="UP000448943"/>
    </source>
</evidence>
<dbReference type="SMART" id="SM00098">
    <property type="entry name" value="alkPPc"/>
    <property type="match status" value="1"/>
</dbReference>
<evidence type="ECO:0000259" key="11">
    <source>
        <dbReference type="PROSITE" id="PS51272"/>
    </source>
</evidence>
<dbReference type="CDD" id="cd16012">
    <property type="entry name" value="ALP"/>
    <property type="match status" value="1"/>
</dbReference>
<organism evidence="12 13">
    <name type="scientific">Chengkuizengella marina</name>
    <dbReference type="NCBI Taxonomy" id="2507566"/>
    <lineage>
        <taxon>Bacteria</taxon>
        <taxon>Bacillati</taxon>
        <taxon>Bacillota</taxon>
        <taxon>Bacilli</taxon>
        <taxon>Bacillales</taxon>
        <taxon>Paenibacillaceae</taxon>
        <taxon>Chengkuizengella</taxon>
    </lineage>
</organism>
<feature type="binding site" evidence="8">
    <location>
        <position position="151"/>
    </location>
    <ligand>
        <name>Mg(2+)</name>
        <dbReference type="ChEBI" id="CHEBI:18420"/>
    </ligand>
</feature>
<evidence type="ECO:0000256" key="3">
    <source>
        <dbReference type="ARBA" id="ARBA00022723"/>
    </source>
</evidence>
<evidence type="ECO:0000256" key="9">
    <source>
        <dbReference type="RuleBase" id="RU003946"/>
    </source>
</evidence>
<evidence type="ECO:0000256" key="1">
    <source>
        <dbReference type="ARBA" id="ARBA00005984"/>
    </source>
</evidence>
<comment type="cofactor">
    <cofactor evidence="8">
        <name>Zn(2+)</name>
        <dbReference type="ChEBI" id="CHEBI:29105"/>
    </cofactor>
    <text evidence="8">Binds 2 Zn(2+) ions.</text>
</comment>
<feature type="binding site" evidence="8">
    <location>
        <position position="50"/>
    </location>
    <ligand>
        <name>Zn(2+)</name>
        <dbReference type="ChEBI" id="CHEBI:29105"/>
        <label>2</label>
    </ligand>
</feature>
<comment type="caution">
    <text evidence="12">The sequence shown here is derived from an EMBL/GenBank/DDBJ whole genome shotgun (WGS) entry which is preliminary data.</text>
</comment>
<evidence type="ECO:0000256" key="8">
    <source>
        <dbReference type="PIRSR" id="PIRSR601952-2"/>
    </source>
</evidence>
<evidence type="ECO:0000256" key="2">
    <source>
        <dbReference type="ARBA" id="ARBA00022553"/>
    </source>
</evidence>
<keyword evidence="6 8" id="KW-0460">Magnesium</keyword>
<dbReference type="Pfam" id="PF00395">
    <property type="entry name" value="SLH"/>
    <property type="match status" value="2"/>
</dbReference>
<keyword evidence="2" id="KW-0597">Phosphoprotein</keyword>
<dbReference type="Gene3D" id="1.10.60.40">
    <property type="match status" value="1"/>
</dbReference>
<feature type="binding site" evidence="8">
    <location>
        <position position="418"/>
    </location>
    <ligand>
        <name>Zn(2+)</name>
        <dbReference type="ChEBI" id="CHEBI:29105"/>
        <label>2</label>
    </ligand>
</feature>
<feature type="binding site" evidence="8">
    <location>
        <position position="279"/>
    </location>
    <ligand>
        <name>Zn(2+)</name>
        <dbReference type="ChEBI" id="CHEBI:29105"/>
        <label>2</label>
    </ligand>
</feature>
<evidence type="ECO:0000256" key="10">
    <source>
        <dbReference type="SAM" id="SignalP"/>
    </source>
</evidence>
<gene>
    <name evidence="12" type="ORF">ERL59_13015</name>
</gene>
<keyword evidence="4" id="KW-0378">Hydrolase</keyword>
<dbReference type="Pfam" id="PF00245">
    <property type="entry name" value="Alk_phosphatase"/>
    <property type="match status" value="1"/>
</dbReference>
<dbReference type="AlphaFoldDB" id="A0A6N9Q4V1"/>
<sequence length="600" mass="66105">MMNWKKTLLSASLVSSLVVSSFGVIAGGSSISEAAPKKEKVKNIIFMVGDGMGVPYMTALRYWHDDPNTSEYEKTAFDPYLVGLQTTYPEDEEQNITDSASAATAMSGGVKTYNGAIALDNDKTTEVKTVLEQAKENRMSTGLVATSQINHATPAAYAAHDESRKNYDQIADDYYDDLIDGQHKIDVILGGGTSYFVREDRNIAELFEADGYSYVTSRDELLKDDNDQVLGLFAPKGMDKMIDRTEDTPSLRDMTKAAIDRLSEDKDGFFLMVEGSQIDWAGHDNDIVAAMSEMIDFEEAFKEVIDFAKKDGETLVVVTADHSTGGFSIGADGVYNFFIDPIKAVKRTPDFMADEIVNGADVEQTLNEYIDLELTEEELQSVKDASEVDEEERDSAIDNAIEDIFNKRSLSGWTTGGHTGEEVPVYAFGPEKDRFAGLIDNTDNAKKIFELLQRDKMKYSDITESDDGYGAINDLVNKGILPIDSENTFKPEQKISRGEVALLLQRALHLETSENKSDFKDVDTLSPYAEAIIAVTEAGIFQGYGNGKFGVNEKLTNEQLVVIIAKAFQTDISNDELNAKLNLKVSRAEFAVALSSVLNN</sequence>
<dbReference type="InterPro" id="IPR017850">
    <property type="entry name" value="Alkaline_phosphatase_core_sf"/>
</dbReference>
<keyword evidence="13" id="KW-1185">Reference proteome</keyword>
<evidence type="ECO:0000256" key="5">
    <source>
        <dbReference type="ARBA" id="ARBA00022833"/>
    </source>
</evidence>
<feature type="binding site" evidence="8">
    <location>
        <position position="322"/>
    </location>
    <ligand>
        <name>Zn(2+)</name>
        <dbReference type="ChEBI" id="CHEBI:29105"/>
        <label>2</label>
    </ligand>
</feature>
<comment type="similarity">
    <text evidence="1 9">Belongs to the alkaline phosphatase family.</text>
</comment>
<evidence type="ECO:0000256" key="6">
    <source>
        <dbReference type="ARBA" id="ARBA00022842"/>
    </source>
</evidence>
<proteinExistence type="inferred from homology"/>
<dbReference type="PANTHER" id="PTHR11596">
    <property type="entry name" value="ALKALINE PHOSPHATASE"/>
    <property type="match status" value="1"/>
</dbReference>
<dbReference type="GO" id="GO:0004035">
    <property type="term" value="F:alkaline phosphatase activity"/>
    <property type="evidence" value="ECO:0007669"/>
    <property type="project" value="TreeGrafter"/>
</dbReference>
<comment type="cofactor">
    <cofactor evidence="8">
        <name>Mg(2+)</name>
        <dbReference type="ChEBI" id="CHEBI:18420"/>
    </cofactor>
    <text evidence="8">Binds 1 Mg(2+) ion.</text>
</comment>
<reference evidence="12 13" key="1">
    <citation type="submission" date="2019-01" db="EMBL/GenBank/DDBJ databases">
        <title>Chengkuizengella sp. nov., isolated from deep-sea sediment of East Pacific Ocean.</title>
        <authorList>
            <person name="Yang J."/>
            <person name="Lai Q."/>
            <person name="Shao Z."/>
        </authorList>
    </citation>
    <scope>NUCLEOTIDE SEQUENCE [LARGE SCALE GENOMIC DNA]</scope>
    <source>
        <strain evidence="12 13">YPA3-1-1</strain>
    </source>
</reference>
<dbReference type="Gene3D" id="3.40.720.10">
    <property type="entry name" value="Alkaline Phosphatase, subunit A"/>
    <property type="match status" value="1"/>
</dbReference>
<dbReference type="PROSITE" id="PS51272">
    <property type="entry name" value="SLH"/>
    <property type="match status" value="2"/>
</dbReference>
<accession>A0A6N9Q4V1</accession>
<feature type="signal peptide" evidence="10">
    <location>
        <begin position="1"/>
        <end position="26"/>
    </location>
</feature>
<keyword evidence="10" id="KW-0732">Signal</keyword>
<feature type="binding site" evidence="8">
    <location>
        <position position="283"/>
    </location>
    <ligand>
        <name>Zn(2+)</name>
        <dbReference type="ChEBI" id="CHEBI:29105"/>
        <label>2</label>
    </ligand>
</feature>
<feature type="binding site" evidence="8">
    <location>
        <position position="50"/>
    </location>
    <ligand>
        <name>Mg(2+)</name>
        <dbReference type="ChEBI" id="CHEBI:18420"/>
    </ligand>
</feature>
<dbReference type="InterPro" id="IPR001119">
    <property type="entry name" value="SLH_dom"/>
</dbReference>
<dbReference type="PANTHER" id="PTHR11596:SF5">
    <property type="entry name" value="ALKALINE PHOSPHATASE"/>
    <property type="match status" value="1"/>
</dbReference>
<feature type="chain" id="PRO_5039577548" evidence="10">
    <location>
        <begin position="27"/>
        <end position="600"/>
    </location>
</feature>
<evidence type="ECO:0000256" key="4">
    <source>
        <dbReference type="ARBA" id="ARBA00022801"/>
    </source>
</evidence>
<dbReference type="InterPro" id="IPR018299">
    <property type="entry name" value="Alkaline_phosphatase_AS"/>
</dbReference>
<name>A0A6N9Q4V1_9BACL</name>
<protein>
    <submittedName>
        <fullName evidence="12">Alkaline phosphatase</fullName>
    </submittedName>
</protein>
<dbReference type="GO" id="GO:0046872">
    <property type="term" value="F:metal ion binding"/>
    <property type="evidence" value="ECO:0007669"/>
    <property type="project" value="UniProtKB-KW"/>
</dbReference>
<feature type="active site" description="Phosphoserine intermediate" evidence="7">
    <location>
        <position position="99"/>
    </location>
</feature>
<dbReference type="RefSeq" id="WP_160646688.1">
    <property type="nucleotide sequence ID" value="NZ_SIJB01000028.1"/>
</dbReference>
<feature type="binding site" evidence="8">
    <location>
        <position position="274"/>
    </location>
    <ligand>
        <name>Mg(2+)</name>
        <dbReference type="ChEBI" id="CHEBI:18420"/>
    </ligand>
</feature>
<dbReference type="PRINTS" id="PR00113">
    <property type="entry name" value="ALKPHPHTASE"/>
</dbReference>
<feature type="binding site" evidence="8">
    <location>
        <position position="321"/>
    </location>
    <ligand>
        <name>Zn(2+)</name>
        <dbReference type="ChEBI" id="CHEBI:29105"/>
        <label>2</label>
    </ligand>
</feature>
<dbReference type="OrthoDB" id="9794455at2"/>
<evidence type="ECO:0000313" key="12">
    <source>
        <dbReference type="EMBL" id="NBI29879.1"/>
    </source>
</evidence>
<keyword evidence="3 8" id="KW-0479">Metal-binding</keyword>
<dbReference type="SUPFAM" id="SSF53649">
    <property type="entry name" value="Alkaline phosphatase-like"/>
    <property type="match status" value="1"/>
</dbReference>
<feature type="domain" description="SLH" evidence="11">
    <location>
        <begin position="515"/>
        <end position="578"/>
    </location>
</feature>
<feature type="domain" description="SLH" evidence="11">
    <location>
        <begin position="455"/>
        <end position="514"/>
    </location>
</feature>
<keyword evidence="5 8" id="KW-0862">Zinc</keyword>
<feature type="binding site" evidence="8">
    <location>
        <position position="153"/>
    </location>
    <ligand>
        <name>Mg(2+)</name>
        <dbReference type="ChEBI" id="CHEBI:18420"/>
    </ligand>
</feature>
<dbReference type="PROSITE" id="PS00123">
    <property type="entry name" value="ALKALINE_PHOSPHATASE"/>
    <property type="match status" value="1"/>
</dbReference>
<evidence type="ECO:0000256" key="7">
    <source>
        <dbReference type="PIRSR" id="PIRSR601952-1"/>
    </source>
</evidence>
<dbReference type="Proteomes" id="UP000448943">
    <property type="component" value="Unassembled WGS sequence"/>
</dbReference>
<dbReference type="InterPro" id="IPR001952">
    <property type="entry name" value="Alkaline_phosphatase"/>
</dbReference>
<dbReference type="EMBL" id="SIJB01000028">
    <property type="protein sequence ID" value="NBI29879.1"/>
    <property type="molecule type" value="Genomic_DNA"/>
</dbReference>